<keyword evidence="3" id="KW-1185">Reference proteome</keyword>
<dbReference type="AlphaFoldDB" id="A0AAD7Z949"/>
<keyword evidence="1" id="KW-0472">Membrane</keyword>
<sequence>MHLFAPFLNASTFLHFYINASTFCTFLNLFCLLAALVGNDVCYAKAIFIGE</sequence>
<feature type="transmembrane region" description="Helical" evidence="1">
    <location>
        <begin position="16"/>
        <end position="37"/>
    </location>
</feature>
<dbReference type="Proteomes" id="UP001233999">
    <property type="component" value="Unassembled WGS sequence"/>
</dbReference>
<dbReference type="EMBL" id="JASPKZ010009809">
    <property type="protein sequence ID" value="KAJ9576060.1"/>
    <property type="molecule type" value="Genomic_DNA"/>
</dbReference>
<feature type="non-terminal residue" evidence="2">
    <location>
        <position position="51"/>
    </location>
</feature>
<comment type="caution">
    <text evidence="2">The sequence shown here is derived from an EMBL/GenBank/DDBJ whole genome shotgun (WGS) entry which is preliminary data.</text>
</comment>
<name>A0AAD7Z949_DIPPU</name>
<keyword evidence="1" id="KW-1133">Transmembrane helix</keyword>
<evidence type="ECO:0000313" key="3">
    <source>
        <dbReference type="Proteomes" id="UP001233999"/>
    </source>
</evidence>
<organism evidence="2 3">
    <name type="scientific">Diploptera punctata</name>
    <name type="common">Pacific beetle cockroach</name>
    <dbReference type="NCBI Taxonomy" id="6984"/>
    <lineage>
        <taxon>Eukaryota</taxon>
        <taxon>Metazoa</taxon>
        <taxon>Ecdysozoa</taxon>
        <taxon>Arthropoda</taxon>
        <taxon>Hexapoda</taxon>
        <taxon>Insecta</taxon>
        <taxon>Pterygota</taxon>
        <taxon>Neoptera</taxon>
        <taxon>Polyneoptera</taxon>
        <taxon>Dictyoptera</taxon>
        <taxon>Blattodea</taxon>
        <taxon>Blaberoidea</taxon>
        <taxon>Blaberidae</taxon>
        <taxon>Diplopterinae</taxon>
        <taxon>Diploptera</taxon>
    </lineage>
</organism>
<proteinExistence type="predicted"/>
<reference evidence="2" key="2">
    <citation type="submission" date="2023-05" db="EMBL/GenBank/DDBJ databases">
        <authorList>
            <person name="Fouks B."/>
        </authorList>
    </citation>
    <scope>NUCLEOTIDE SEQUENCE</scope>
    <source>
        <strain evidence="2">Stay&amp;Tobe</strain>
        <tissue evidence="2">Testes</tissue>
    </source>
</reference>
<gene>
    <name evidence="2" type="ORF">L9F63_007025</name>
</gene>
<accession>A0AAD7Z949</accession>
<keyword evidence="1" id="KW-0812">Transmembrane</keyword>
<protein>
    <submittedName>
        <fullName evidence="2">Uncharacterized protein</fullName>
    </submittedName>
</protein>
<evidence type="ECO:0000256" key="1">
    <source>
        <dbReference type="SAM" id="Phobius"/>
    </source>
</evidence>
<evidence type="ECO:0000313" key="2">
    <source>
        <dbReference type="EMBL" id="KAJ9576060.1"/>
    </source>
</evidence>
<reference evidence="2" key="1">
    <citation type="journal article" date="2023" name="IScience">
        <title>Live-bearing cockroach genome reveals convergent evolutionary mechanisms linked to viviparity in insects and beyond.</title>
        <authorList>
            <person name="Fouks B."/>
            <person name="Harrison M.C."/>
            <person name="Mikhailova A.A."/>
            <person name="Marchal E."/>
            <person name="English S."/>
            <person name="Carruthers M."/>
            <person name="Jennings E.C."/>
            <person name="Chiamaka E.L."/>
            <person name="Frigard R.A."/>
            <person name="Pippel M."/>
            <person name="Attardo G.M."/>
            <person name="Benoit J.B."/>
            <person name="Bornberg-Bauer E."/>
            <person name="Tobe S.S."/>
        </authorList>
    </citation>
    <scope>NUCLEOTIDE SEQUENCE</scope>
    <source>
        <strain evidence="2">Stay&amp;Tobe</strain>
    </source>
</reference>